<evidence type="ECO:0000313" key="13">
    <source>
        <dbReference type="RefSeq" id="XP_013922842.1"/>
    </source>
</evidence>
<keyword evidence="4 10" id="KW-1133">Transmembrane helix</keyword>
<evidence type="ECO:0000256" key="8">
    <source>
        <dbReference type="ARBA" id="ARBA00023224"/>
    </source>
</evidence>
<evidence type="ECO:0000313" key="12">
    <source>
        <dbReference type="Proteomes" id="UP000504617"/>
    </source>
</evidence>
<accession>A0A6I9YF99</accession>
<evidence type="ECO:0000256" key="9">
    <source>
        <dbReference type="SAM" id="MobiDB-lite"/>
    </source>
</evidence>
<keyword evidence="7" id="KW-0675">Receptor</keyword>
<feature type="transmembrane region" description="Helical" evidence="10">
    <location>
        <begin position="229"/>
        <end position="253"/>
    </location>
</feature>
<evidence type="ECO:0000259" key="11">
    <source>
        <dbReference type="PROSITE" id="PS50262"/>
    </source>
</evidence>
<dbReference type="InterPro" id="IPR017452">
    <property type="entry name" value="GPCR_Rhodpsn_7TM"/>
</dbReference>
<name>A0A6I9YF99_9SAUR</name>
<keyword evidence="8" id="KW-0807">Transducer</keyword>
<dbReference type="GeneID" id="106549660"/>
<dbReference type="OrthoDB" id="9631784at2759"/>
<evidence type="ECO:0000256" key="7">
    <source>
        <dbReference type="ARBA" id="ARBA00023170"/>
    </source>
</evidence>
<evidence type="ECO:0000256" key="5">
    <source>
        <dbReference type="ARBA" id="ARBA00023040"/>
    </source>
</evidence>
<feature type="transmembrane region" description="Helical" evidence="10">
    <location>
        <begin position="115"/>
        <end position="141"/>
    </location>
</feature>
<dbReference type="GO" id="GO:0005886">
    <property type="term" value="C:plasma membrane"/>
    <property type="evidence" value="ECO:0007669"/>
    <property type="project" value="UniProtKB-SubCell"/>
</dbReference>
<proteinExistence type="predicted"/>
<dbReference type="PANTHER" id="PTHR11334:SF29">
    <property type="entry name" value="MAS-RELATED G-PROTEIN COUPLED RECEPTOR MEMBER X2"/>
    <property type="match status" value="1"/>
</dbReference>
<keyword evidence="6 10" id="KW-0472">Membrane</keyword>
<feature type="transmembrane region" description="Helical" evidence="10">
    <location>
        <begin position="74"/>
        <end position="95"/>
    </location>
</feature>
<dbReference type="Gene3D" id="1.20.1070.10">
    <property type="entry name" value="Rhodopsin 7-helix transmembrane proteins"/>
    <property type="match status" value="2"/>
</dbReference>
<evidence type="ECO:0000256" key="2">
    <source>
        <dbReference type="ARBA" id="ARBA00022475"/>
    </source>
</evidence>
<feature type="transmembrane region" description="Helical" evidence="10">
    <location>
        <begin position="39"/>
        <end position="62"/>
    </location>
</feature>
<evidence type="ECO:0000256" key="10">
    <source>
        <dbReference type="SAM" id="Phobius"/>
    </source>
</evidence>
<dbReference type="PRINTS" id="PR00237">
    <property type="entry name" value="GPCRRHODOPSN"/>
</dbReference>
<dbReference type="Pfam" id="PF00001">
    <property type="entry name" value="7tm_1"/>
    <property type="match status" value="1"/>
</dbReference>
<dbReference type="InterPro" id="IPR026234">
    <property type="entry name" value="MRGPCRFAMILY"/>
</dbReference>
<dbReference type="AlphaFoldDB" id="A0A6I9YF99"/>
<evidence type="ECO:0000256" key="1">
    <source>
        <dbReference type="ARBA" id="ARBA00004651"/>
    </source>
</evidence>
<comment type="subcellular location">
    <subcellularLocation>
        <location evidence="1">Cell membrane</location>
        <topology evidence="1">Multi-pass membrane protein</topology>
    </subcellularLocation>
</comment>
<reference evidence="13" key="1">
    <citation type="submission" date="2025-08" db="UniProtKB">
        <authorList>
            <consortium name="RefSeq"/>
        </authorList>
    </citation>
    <scope>IDENTIFICATION</scope>
    <source>
        <tissue evidence="13">Skeletal muscle</tissue>
    </source>
</reference>
<feature type="domain" description="G-protein coupled receptors family 1 profile" evidence="11">
    <location>
        <begin position="54"/>
        <end position="166"/>
    </location>
</feature>
<dbReference type="PROSITE" id="PS50262">
    <property type="entry name" value="G_PROTEIN_RECEP_F1_2"/>
    <property type="match status" value="1"/>
</dbReference>
<dbReference type="SUPFAM" id="SSF81321">
    <property type="entry name" value="Family A G protein-coupled receptor-like"/>
    <property type="match status" value="2"/>
</dbReference>
<organism evidence="12 13">
    <name type="scientific">Thamnophis sirtalis</name>
    <dbReference type="NCBI Taxonomy" id="35019"/>
    <lineage>
        <taxon>Eukaryota</taxon>
        <taxon>Metazoa</taxon>
        <taxon>Chordata</taxon>
        <taxon>Craniata</taxon>
        <taxon>Vertebrata</taxon>
        <taxon>Euteleostomi</taxon>
        <taxon>Lepidosauria</taxon>
        <taxon>Squamata</taxon>
        <taxon>Bifurcata</taxon>
        <taxon>Unidentata</taxon>
        <taxon>Episquamata</taxon>
        <taxon>Toxicofera</taxon>
        <taxon>Serpentes</taxon>
        <taxon>Colubroidea</taxon>
        <taxon>Colubridae</taxon>
        <taxon>Natricinae</taxon>
        <taxon>Thamnophis</taxon>
    </lineage>
</organism>
<keyword evidence="3 10" id="KW-0812">Transmembrane</keyword>
<feature type="transmembrane region" description="Helical" evidence="10">
    <location>
        <begin position="153"/>
        <end position="176"/>
    </location>
</feature>
<keyword evidence="5" id="KW-0297">G-protein coupled receptor</keyword>
<keyword evidence="12" id="KW-1185">Reference proteome</keyword>
<sequence>MNSSLGEWNATEDNYEYNNTNDSYVYAEGNTDFVLRWNVWISISFITCCIGLVGNGYIIWLLGFQIKRNCFTTFILNLAVADFGFLTCAFIHHIHPFTNFLECNIFYHVFNYFTRVMLINTNFLLAAISIDRCVAILFPIWHRCSRPNHLSSVVCAFLWISCFLLSGIISVMEIFLKSFHSKRFSEIYNRLMMNSSQEDVDAAEIYYRNNYTNDSYENAREITAFSEWILWKGLTLITCCVGLVGNGYIIWLLGFQIRRNCFTTFILNLAIADFGVSLADGTEWRRHVDQLRRRLPPKTSTATDPTALDTTALQPVTANLWPSANNSQFEAFPQPDVSYPTAASWQPSLVDSQPEFTAVYPHVEAFPQSGLSYPFPCSSQTIPAPPPPGFRSLVPPALYSLHNPTAAYRYCTPFPSTAPPRPGLPQSLHPPSGPVQDGVTHSSTPFGEELPRA</sequence>
<evidence type="ECO:0000256" key="3">
    <source>
        <dbReference type="ARBA" id="ARBA00022692"/>
    </source>
</evidence>
<dbReference type="PRINTS" id="PR02108">
    <property type="entry name" value="MRGPCRFAMILY"/>
</dbReference>
<protein>
    <submittedName>
        <fullName evidence="13">Uncharacterized protein LOC106549660</fullName>
    </submittedName>
</protein>
<evidence type="ECO:0000256" key="6">
    <source>
        <dbReference type="ARBA" id="ARBA00023136"/>
    </source>
</evidence>
<dbReference type="KEGG" id="tsr:106549660"/>
<dbReference type="GO" id="GO:0004930">
    <property type="term" value="F:G protein-coupled receptor activity"/>
    <property type="evidence" value="ECO:0007669"/>
    <property type="project" value="UniProtKB-KW"/>
</dbReference>
<dbReference type="Proteomes" id="UP000504617">
    <property type="component" value="Unplaced"/>
</dbReference>
<evidence type="ECO:0000256" key="4">
    <source>
        <dbReference type="ARBA" id="ARBA00022989"/>
    </source>
</evidence>
<dbReference type="InterPro" id="IPR000276">
    <property type="entry name" value="GPCR_Rhodpsn"/>
</dbReference>
<feature type="region of interest" description="Disordered" evidence="9">
    <location>
        <begin position="419"/>
        <end position="453"/>
    </location>
</feature>
<dbReference type="RefSeq" id="XP_013922842.1">
    <property type="nucleotide sequence ID" value="XM_014067367.1"/>
</dbReference>
<keyword evidence="2" id="KW-1003">Cell membrane</keyword>
<dbReference type="PANTHER" id="PTHR11334">
    <property type="entry name" value="MAS-RELATED G-PROTEIN COUPLED RECEPTOR"/>
    <property type="match status" value="1"/>
</dbReference>
<gene>
    <name evidence="13" type="primary">LOC106549660</name>
</gene>